<dbReference type="Proteomes" id="UP000016487">
    <property type="component" value="Unassembled WGS sequence"/>
</dbReference>
<comment type="caution">
    <text evidence="1">The sequence shown here is derived from an EMBL/GenBank/DDBJ whole genome shotgun (WGS) entry which is preliminary data.</text>
</comment>
<proteinExistence type="predicted"/>
<organism evidence="1 2">
    <name type="scientific">Pseudoalteromonas citrea</name>
    <dbReference type="NCBI Taxonomy" id="43655"/>
    <lineage>
        <taxon>Bacteria</taxon>
        <taxon>Pseudomonadati</taxon>
        <taxon>Pseudomonadota</taxon>
        <taxon>Gammaproteobacteria</taxon>
        <taxon>Alteromonadales</taxon>
        <taxon>Pseudoalteromonadaceae</taxon>
        <taxon>Pseudoalteromonas</taxon>
    </lineage>
</organism>
<name>A0AAD4AGA1_9GAMM</name>
<sequence>MEQGGGPLVSSPYDLPVFSPSVSRLTMLRLTMLRLTKRYAHQLKKPY</sequence>
<dbReference type="AlphaFoldDB" id="A0AAD4AGA1"/>
<protein>
    <submittedName>
        <fullName evidence="1">Uncharacterized protein</fullName>
    </submittedName>
</protein>
<evidence type="ECO:0000313" key="1">
    <source>
        <dbReference type="EMBL" id="KAF7767721.1"/>
    </source>
</evidence>
<gene>
    <name evidence="1" type="ORF">PCIT_a3803</name>
</gene>
<accession>A0AAD4AGA1</accession>
<evidence type="ECO:0000313" key="2">
    <source>
        <dbReference type="Proteomes" id="UP000016487"/>
    </source>
</evidence>
<reference evidence="1" key="1">
    <citation type="journal article" date="2012" name="J. Bacteriol.">
        <title>Genome sequences of type strains of seven species of the marine bacterium Pseudoalteromonas.</title>
        <authorList>
            <person name="Xie B.B."/>
            <person name="Shu Y.L."/>
            <person name="Qin Q.L."/>
            <person name="Rong J.C."/>
            <person name="Zhang X.Y."/>
            <person name="Chen X.L."/>
            <person name="Shi M."/>
            <person name="He H.L."/>
            <person name="Zhou B.C."/>
            <person name="Zhang Y.Z."/>
        </authorList>
    </citation>
    <scope>NUCLEOTIDE SEQUENCE</scope>
    <source>
        <strain evidence="1">DSM 8771</strain>
    </source>
</reference>
<reference evidence="1" key="2">
    <citation type="submission" date="2015-03" db="EMBL/GenBank/DDBJ databases">
        <title>Genome sequence of Pseudoalteromonas citrea.</title>
        <authorList>
            <person name="Xie B.-B."/>
            <person name="Rong J.-C."/>
            <person name="Qin Q.-L."/>
            <person name="Zhang Y.-Z."/>
        </authorList>
    </citation>
    <scope>NUCLEOTIDE SEQUENCE</scope>
    <source>
        <strain evidence="1">DSM 8771</strain>
    </source>
</reference>
<dbReference type="EMBL" id="AHBZ03000023">
    <property type="protein sequence ID" value="KAF7767721.1"/>
    <property type="molecule type" value="Genomic_DNA"/>
</dbReference>